<accession>A0A2T4UQH0</accession>
<evidence type="ECO:0000313" key="1">
    <source>
        <dbReference type="EMBL" id="PTL71778.1"/>
    </source>
</evidence>
<sequence>MSASKNLPVPPTPLEHDGAPVLRRTIVAGAAWTIPVVAGAAAAPLAAASDPQPVQTVDLDITYAQMGSIGGTVAYAGPTGEPGWGQNSGLTLHLQVTNNGPGTATQFTIDTYFDPSSYANGSASNNRVPGGFTIASVFPSGGFAVVRMVWNGSLAPGQSVDTYLDWSTPGWIGGERRITTLASYLIQAEPGDTNGGNNAQQSTPYYWLKQL</sequence>
<dbReference type="InterPro" id="IPR006311">
    <property type="entry name" value="TAT_signal"/>
</dbReference>
<name>A0A2T4UQH0_9MICO</name>
<dbReference type="RefSeq" id="WP_107573604.1">
    <property type="nucleotide sequence ID" value="NZ_PZPL01000001.1"/>
</dbReference>
<dbReference type="EMBL" id="PZPL01000001">
    <property type="protein sequence ID" value="PTL71778.1"/>
    <property type="molecule type" value="Genomic_DNA"/>
</dbReference>
<dbReference type="Proteomes" id="UP000241085">
    <property type="component" value="Unassembled WGS sequence"/>
</dbReference>
<gene>
    <name evidence="1" type="ORF">C1I63_02245</name>
</gene>
<evidence type="ECO:0008006" key="3">
    <source>
        <dbReference type="Google" id="ProtNLM"/>
    </source>
</evidence>
<dbReference type="PROSITE" id="PS51318">
    <property type="entry name" value="TAT"/>
    <property type="match status" value="1"/>
</dbReference>
<protein>
    <recommendedName>
        <fullName evidence="3">DUF11 domain-containing protein</fullName>
    </recommendedName>
</protein>
<comment type="caution">
    <text evidence="1">The sequence shown here is derived from an EMBL/GenBank/DDBJ whole genome shotgun (WGS) entry which is preliminary data.</text>
</comment>
<organism evidence="1 2">
    <name type="scientific">Rathayibacter caricis DSM 15933</name>
    <dbReference type="NCBI Taxonomy" id="1328867"/>
    <lineage>
        <taxon>Bacteria</taxon>
        <taxon>Bacillati</taxon>
        <taxon>Actinomycetota</taxon>
        <taxon>Actinomycetes</taxon>
        <taxon>Micrococcales</taxon>
        <taxon>Microbacteriaceae</taxon>
        <taxon>Rathayibacter</taxon>
    </lineage>
</organism>
<dbReference type="AlphaFoldDB" id="A0A2T4UQH0"/>
<reference evidence="1 2" key="1">
    <citation type="submission" date="2018-03" db="EMBL/GenBank/DDBJ databases">
        <title>Bacteriophage NCPPB3778 and a type I-E CRISPR drive the evolution of the US Biological Select Agent, Rathayibacter toxicus.</title>
        <authorList>
            <person name="Davis E.W.II."/>
            <person name="Tabima J.F."/>
            <person name="Weisberg A.J."/>
            <person name="Dantas Lopes L."/>
            <person name="Wiseman M.S."/>
            <person name="Wiseman M.S."/>
            <person name="Pupko T."/>
            <person name="Belcher M.S."/>
            <person name="Sechler A.J."/>
            <person name="Tancos M.A."/>
            <person name="Schroeder B.K."/>
            <person name="Murray T.D."/>
            <person name="Luster D.G."/>
            <person name="Schneider W.L."/>
            <person name="Rogers E."/>
            <person name="Andreote F.D."/>
            <person name="Grunwald N.J."/>
            <person name="Putnam M.L."/>
            <person name="Chang J.H."/>
        </authorList>
    </citation>
    <scope>NUCLEOTIDE SEQUENCE [LARGE SCALE GENOMIC DNA]</scope>
    <source>
        <strain evidence="1 2">DSM 15933</strain>
    </source>
</reference>
<proteinExistence type="predicted"/>
<keyword evidence="2" id="KW-1185">Reference proteome</keyword>
<evidence type="ECO:0000313" key="2">
    <source>
        <dbReference type="Proteomes" id="UP000241085"/>
    </source>
</evidence>